<comment type="caution">
    <text evidence="2">The sequence shown here is derived from an EMBL/GenBank/DDBJ whole genome shotgun (WGS) entry which is preliminary data.</text>
</comment>
<reference evidence="2" key="1">
    <citation type="submission" date="2021-03" db="EMBL/GenBank/DDBJ databases">
        <title>Draft genome sequence of rust myrtle Austropuccinia psidii MF-1, a brazilian biotype.</title>
        <authorList>
            <person name="Quecine M.C."/>
            <person name="Pachon D.M.R."/>
            <person name="Bonatelli M.L."/>
            <person name="Correr F.H."/>
            <person name="Franceschini L.M."/>
            <person name="Leite T.F."/>
            <person name="Margarido G.R.A."/>
            <person name="Almeida C.A."/>
            <person name="Ferrarezi J.A."/>
            <person name="Labate C.A."/>
        </authorList>
    </citation>
    <scope>NUCLEOTIDE SEQUENCE</scope>
    <source>
        <strain evidence="2">MF-1</strain>
    </source>
</reference>
<protein>
    <submittedName>
        <fullName evidence="2">Uncharacterized protein</fullName>
    </submittedName>
</protein>
<keyword evidence="3" id="KW-1185">Reference proteome</keyword>
<feature type="compositionally biased region" description="Polar residues" evidence="1">
    <location>
        <begin position="70"/>
        <end position="81"/>
    </location>
</feature>
<feature type="region of interest" description="Disordered" evidence="1">
    <location>
        <begin position="53"/>
        <end position="85"/>
    </location>
</feature>
<evidence type="ECO:0000256" key="1">
    <source>
        <dbReference type="SAM" id="MobiDB-lite"/>
    </source>
</evidence>
<dbReference type="AlphaFoldDB" id="A0A9Q3GTM2"/>
<dbReference type="OrthoDB" id="5582182at2759"/>
<gene>
    <name evidence="2" type="ORF">O181_019468</name>
</gene>
<proteinExistence type="predicted"/>
<evidence type="ECO:0000313" key="2">
    <source>
        <dbReference type="EMBL" id="MBW0479753.1"/>
    </source>
</evidence>
<evidence type="ECO:0000313" key="3">
    <source>
        <dbReference type="Proteomes" id="UP000765509"/>
    </source>
</evidence>
<accession>A0A9Q3GTM2</accession>
<sequence length="166" mass="19041">MSRIGDWGEKAYINLYRRGLASILLDQLASHPGTFDTFQELINITLELETRYHERKKEKGGNQKKKPPVTGSNSSRPPQDSLSKRPHHRIIIRASSFGLQRTSPMLLYLIRTINQLVLKRREELRKGCVLIVVGITQLKNDSRDLRTSLGYQEASLARRENPECES</sequence>
<dbReference type="Proteomes" id="UP000765509">
    <property type="component" value="Unassembled WGS sequence"/>
</dbReference>
<name>A0A9Q3GTM2_9BASI</name>
<organism evidence="2 3">
    <name type="scientific">Austropuccinia psidii MF-1</name>
    <dbReference type="NCBI Taxonomy" id="1389203"/>
    <lineage>
        <taxon>Eukaryota</taxon>
        <taxon>Fungi</taxon>
        <taxon>Dikarya</taxon>
        <taxon>Basidiomycota</taxon>
        <taxon>Pucciniomycotina</taxon>
        <taxon>Pucciniomycetes</taxon>
        <taxon>Pucciniales</taxon>
        <taxon>Sphaerophragmiaceae</taxon>
        <taxon>Austropuccinia</taxon>
    </lineage>
</organism>
<dbReference type="EMBL" id="AVOT02005702">
    <property type="protein sequence ID" value="MBW0479753.1"/>
    <property type="molecule type" value="Genomic_DNA"/>
</dbReference>